<comment type="function">
    <text evidence="7 8">Cell wall formation. Catalyzes the addition of glutamate to the nucleotide precursor UDP-N-acetylmuramoyl-L-alanine (UMA).</text>
</comment>
<accession>A0A2Z4FHE3</accession>
<dbReference type="InterPro" id="IPR036565">
    <property type="entry name" value="Mur-like_cat_sf"/>
</dbReference>
<dbReference type="OrthoDB" id="9809796at2"/>
<dbReference type="InterPro" id="IPR005762">
    <property type="entry name" value="MurD"/>
</dbReference>
<evidence type="ECO:0000256" key="1">
    <source>
        <dbReference type="ARBA" id="ARBA00004496"/>
    </source>
</evidence>
<dbReference type="AlphaFoldDB" id="A0A2Z4FHE3"/>
<proteinExistence type="inferred from homology"/>
<dbReference type="Gene3D" id="3.90.190.20">
    <property type="entry name" value="Mur ligase, C-terminal domain"/>
    <property type="match status" value="1"/>
</dbReference>
<comment type="catalytic activity">
    <reaction evidence="7 8">
        <text>UDP-N-acetyl-alpha-D-muramoyl-L-alanine + D-glutamate + ATP = UDP-N-acetyl-alpha-D-muramoyl-L-alanyl-D-glutamate + ADP + phosphate + H(+)</text>
        <dbReference type="Rhea" id="RHEA:16429"/>
        <dbReference type="ChEBI" id="CHEBI:15378"/>
        <dbReference type="ChEBI" id="CHEBI:29986"/>
        <dbReference type="ChEBI" id="CHEBI:30616"/>
        <dbReference type="ChEBI" id="CHEBI:43474"/>
        <dbReference type="ChEBI" id="CHEBI:83898"/>
        <dbReference type="ChEBI" id="CHEBI:83900"/>
        <dbReference type="ChEBI" id="CHEBI:456216"/>
        <dbReference type="EC" id="6.3.2.9"/>
    </reaction>
</comment>
<evidence type="ECO:0000259" key="10">
    <source>
        <dbReference type="Pfam" id="PF08245"/>
    </source>
</evidence>
<dbReference type="KEGG" id="bsed:DN745_03235"/>
<dbReference type="GO" id="GO:0051301">
    <property type="term" value="P:cell division"/>
    <property type="evidence" value="ECO:0007669"/>
    <property type="project" value="UniProtKB-KW"/>
</dbReference>
<evidence type="ECO:0000256" key="7">
    <source>
        <dbReference type="HAMAP-Rule" id="MF_00639"/>
    </source>
</evidence>
<dbReference type="Gene3D" id="3.40.1190.10">
    <property type="entry name" value="Mur-like, catalytic domain"/>
    <property type="match status" value="1"/>
</dbReference>
<dbReference type="InterPro" id="IPR013221">
    <property type="entry name" value="Mur_ligase_cen"/>
</dbReference>
<dbReference type="RefSeq" id="WP_111332130.1">
    <property type="nucleotide sequence ID" value="NZ_CP030032.1"/>
</dbReference>
<dbReference type="PANTHER" id="PTHR43692:SF1">
    <property type="entry name" value="UDP-N-ACETYLMURAMOYLALANINE--D-GLUTAMATE LIGASE"/>
    <property type="match status" value="1"/>
</dbReference>
<dbReference type="EC" id="6.3.2.9" evidence="7 8"/>
<dbReference type="Gene3D" id="3.40.50.720">
    <property type="entry name" value="NAD(P)-binding Rossmann-like Domain"/>
    <property type="match status" value="1"/>
</dbReference>
<reference evidence="11 12" key="1">
    <citation type="submission" date="2018-06" db="EMBL/GenBank/DDBJ databases">
        <title>Lujinxingia sediminis gen. nov. sp. nov., a new facultative anaerobic member of the class Deltaproteobacteria, and proposal of Lujinxingaceae fam. nov.</title>
        <authorList>
            <person name="Guo L.-Y."/>
            <person name="Li C.-M."/>
            <person name="Wang S."/>
            <person name="Du Z.-J."/>
        </authorList>
    </citation>
    <scope>NUCLEOTIDE SEQUENCE [LARGE SCALE GENOMIC DNA]</scope>
    <source>
        <strain evidence="11 12">FA350</strain>
    </source>
</reference>
<dbReference type="SUPFAM" id="SSF51984">
    <property type="entry name" value="MurCD N-terminal domain"/>
    <property type="match status" value="1"/>
</dbReference>
<comment type="subcellular location">
    <subcellularLocation>
        <location evidence="1 7 8">Cytoplasm</location>
    </subcellularLocation>
</comment>
<keyword evidence="3 7" id="KW-0963">Cytoplasm</keyword>
<dbReference type="UniPathway" id="UPA00219"/>
<evidence type="ECO:0000256" key="6">
    <source>
        <dbReference type="ARBA" id="ARBA00022840"/>
    </source>
</evidence>
<feature type="domain" description="Mur ligase C-terminal" evidence="9">
    <location>
        <begin position="318"/>
        <end position="436"/>
    </location>
</feature>
<dbReference type="GO" id="GO:0008764">
    <property type="term" value="F:UDP-N-acetylmuramoylalanine-D-glutamate ligase activity"/>
    <property type="evidence" value="ECO:0007669"/>
    <property type="project" value="UniProtKB-UniRule"/>
</dbReference>
<dbReference type="GO" id="GO:0071555">
    <property type="term" value="P:cell wall organization"/>
    <property type="evidence" value="ECO:0007669"/>
    <property type="project" value="UniProtKB-KW"/>
</dbReference>
<comment type="pathway">
    <text evidence="2 7 8">Cell wall biogenesis; peptidoglycan biosynthesis.</text>
</comment>
<evidence type="ECO:0000313" key="11">
    <source>
        <dbReference type="EMBL" id="AWV88411.1"/>
    </source>
</evidence>
<dbReference type="SUPFAM" id="SSF53623">
    <property type="entry name" value="MurD-like peptide ligases, catalytic domain"/>
    <property type="match status" value="1"/>
</dbReference>
<evidence type="ECO:0000256" key="8">
    <source>
        <dbReference type="RuleBase" id="RU003664"/>
    </source>
</evidence>
<dbReference type="GO" id="GO:0008360">
    <property type="term" value="P:regulation of cell shape"/>
    <property type="evidence" value="ECO:0007669"/>
    <property type="project" value="UniProtKB-KW"/>
</dbReference>
<evidence type="ECO:0000256" key="5">
    <source>
        <dbReference type="ARBA" id="ARBA00022741"/>
    </source>
</evidence>
<keyword evidence="7 8" id="KW-0132">Cell division</keyword>
<dbReference type="InterPro" id="IPR004101">
    <property type="entry name" value="Mur_ligase_C"/>
</dbReference>
<sequence>MTKQWLDFDRYAVFGMGRSGIAAANLLARRGKQVLASDTRSDEDLSAVAAKLEDGVELRGGGNHCGDAQVVVVSPGLKPTLPIFAELRAREIPVISEIELAAAATDTPIIAITGTDGKSTTTVLVEHLIQAAGVECVAGGNLGVPLCELVETISPEGYLVAEVSAFQLWTTHHFKPAAIGLTNIAFDHLDYFDTYAEYVESKRRVLKNAGPETPGVFNLEDTYIQKWHADFEGKAIAYGLSEEAVRDAEHAFWLDGNTLSARLDGTEYRGWLPDIKALPIAGPHNMLNLMCATALALRASVTLEQAAAAAKTFKPLAHRLEFVEEIDGIKYFDDSKATNAHAALAGLKSLDGYLVPIVGGVDKGLDLAGLVDFLKARAAAVVLIGEIAERVARELQAAGYPADALHFAADMPAAVEAATKNAGLSADGATVSLSPACSSFDMFDSYAHRGDVFQQAVRAMLKD</sequence>
<keyword evidence="6 7" id="KW-0067">ATP-binding</keyword>
<organism evidence="11 12">
    <name type="scientific">Bradymonas sediminis</name>
    <dbReference type="NCBI Taxonomy" id="1548548"/>
    <lineage>
        <taxon>Bacteria</taxon>
        <taxon>Deltaproteobacteria</taxon>
        <taxon>Bradymonadales</taxon>
        <taxon>Bradymonadaceae</taxon>
        <taxon>Bradymonas</taxon>
    </lineage>
</organism>
<keyword evidence="7 8" id="KW-0131">Cell cycle</keyword>
<gene>
    <name evidence="7 11" type="primary">murD</name>
    <name evidence="11" type="ORF">DN745_03235</name>
</gene>
<dbReference type="InterPro" id="IPR036615">
    <property type="entry name" value="Mur_ligase_C_dom_sf"/>
</dbReference>
<dbReference type="Pfam" id="PF08245">
    <property type="entry name" value="Mur_ligase_M"/>
    <property type="match status" value="1"/>
</dbReference>
<name>A0A2Z4FHE3_9DELT</name>
<comment type="similarity">
    <text evidence="7">Belongs to the MurCDEF family.</text>
</comment>
<evidence type="ECO:0000259" key="9">
    <source>
        <dbReference type="Pfam" id="PF02875"/>
    </source>
</evidence>
<dbReference type="GO" id="GO:0005524">
    <property type="term" value="F:ATP binding"/>
    <property type="evidence" value="ECO:0007669"/>
    <property type="project" value="UniProtKB-UniRule"/>
</dbReference>
<dbReference type="Pfam" id="PF21799">
    <property type="entry name" value="MurD-like_N"/>
    <property type="match status" value="1"/>
</dbReference>
<dbReference type="Proteomes" id="UP000249799">
    <property type="component" value="Chromosome"/>
</dbReference>
<keyword evidence="7 8" id="KW-0573">Peptidoglycan synthesis</keyword>
<dbReference type="PANTHER" id="PTHR43692">
    <property type="entry name" value="UDP-N-ACETYLMURAMOYLALANINE--D-GLUTAMATE LIGASE"/>
    <property type="match status" value="1"/>
</dbReference>
<evidence type="ECO:0000256" key="3">
    <source>
        <dbReference type="ARBA" id="ARBA00022490"/>
    </source>
</evidence>
<dbReference type="NCBIfam" id="TIGR01087">
    <property type="entry name" value="murD"/>
    <property type="match status" value="1"/>
</dbReference>
<keyword evidence="7 8" id="KW-0961">Cell wall biogenesis/degradation</keyword>
<dbReference type="HAMAP" id="MF_00639">
    <property type="entry name" value="MurD"/>
    <property type="match status" value="1"/>
</dbReference>
<dbReference type="GO" id="GO:0009252">
    <property type="term" value="P:peptidoglycan biosynthetic process"/>
    <property type="evidence" value="ECO:0007669"/>
    <property type="project" value="UniProtKB-UniRule"/>
</dbReference>
<keyword evidence="5 7" id="KW-0547">Nucleotide-binding</keyword>
<evidence type="ECO:0000256" key="2">
    <source>
        <dbReference type="ARBA" id="ARBA00004752"/>
    </source>
</evidence>
<dbReference type="GO" id="GO:0005737">
    <property type="term" value="C:cytoplasm"/>
    <property type="evidence" value="ECO:0007669"/>
    <property type="project" value="UniProtKB-SubCell"/>
</dbReference>
<protein>
    <recommendedName>
        <fullName evidence="7 8">UDP-N-acetylmuramoylalanine--D-glutamate ligase</fullName>
        <ecNumber evidence="7 8">6.3.2.9</ecNumber>
    </recommendedName>
    <alternativeName>
        <fullName evidence="7">D-glutamic acid-adding enzyme</fullName>
    </alternativeName>
    <alternativeName>
        <fullName evidence="7">UDP-N-acetylmuramoyl-L-alanyl-D-glutamate synthetase</fullName>
    </alternativeName>
</protein>
<keyword evidence="4 7" id="KW-0436">Ligase</keyword>
<dbReference type="Pfam" id="PF02875">
    <property type="entry name" value="Mur_ligase_C"/>
    <property type="match status" value="1"/>
</dbReference>
<evidence type="ECO:0000313" key="12">
    <source>
        <dbReference type="Proteomes" id="UP000249799"/>
    </source>
</evidence>
<evidence type="ECO:0000256" key="4">
    <source>
        <dbReference type="ARBA" id="ARBA00022598"/>
    </source>
</evidence>
<keyword evidence="12" id="KW-1185">Reference proteome</keyword>
<dbReference type="SUPFAM" id="SSF53244">
    <property type="entry name" value="MurD-like peptide ligases, peptide-binding domain"/>
    <property type="match status" value="1"/>
</dbReference>
<feature type="domain" description="Mur ligase central" evidence="10">
    <location>
        <begin position="112"/>
        <end position="296"/>
    </location>
</feature>
<keyword evidence="7 8" id="KW-0133">Cell shape</keyword>
<dbReference type="EMBL" id="CP030032">
    <property type="protein sequence ID" value="AWV88411.1"/>
    <property type="molecule type" value="Genomic_DNA"/>
</dbReference>
<feature type="binding site" evidence="7">
    <location>
        <begin position="114"/>
        <end position="120"/>
    </location>
    <ligand>
        <name>ATP</name>
        <dbReference type="ChEBI" id="CHEBI:30616"/>
    </ligand>
</feature>